<evidence type="ECO:0000256" key="1">
    <source>
        <dbReference type="SAM" id="MobiDB-lite"/>
    </source>
</evidence>
<comment type="caution">
    <text evidence="2">The sequence shown here is derived from an EMBL/GenBank/DDBJ whole genome shotgun (WGS) entry which is preliminary data.</text>
</comment>
<reference evidence="2 3" key="1">
    <citation type="submission" date="2021-06" db="EMBL/GenBank/DDBJ databases">
        <authorList>
            <person name="Kallberg Y."/>
            <person name="Tangrot J."/>
            <person name="Rosling A."/>
        </authorList>
    </citation>
    <scope>NUCLEOTIDE SEQUENCE [LARGE SCALE GENOMIC DNA]</scope>
    <source>
        <strain evidence="2 3">120-4 pot B 10/14</strain>
    </source>
</reference>
<feature type="region of interest" description="Disordered" evidence="1">
    <location>
        <begin position="50"/>
        <end position="89"/>
    </location>
</feature>
<dbReference type="EMBL" id="CAJVQB010012516">
    <property type="protein sequence ID" value="CAG8756115.1"/>
    <property type="molecule type" value="Genomic_DNA"/>
</dbReference>
<keyword evidence="3" id="KW-1185">Reference proteome</keyword>
<evidence type="ECO:0000313" key="2">
    <source>
        <dbReference type="EMBL" id="CAG8756115.1"/>
    </source>
</evidence>
<accession>A0ABN7VCC7</accession>
<evidence type="ECO:0000313" key="3">
    <source>
        <dbReference type="Proteomes" id="UP000789901"/>
    </source>
</evidence>
<organism evidence="2 3">
    <name type="scientific">Gigaspora margarita</name>
    <dbReference type="NCBI Taxonomy" id="4874"/>
    <lineage>
        <taxon>Eukaryota</taxon>
        <taxon>Fungi</taxon>
        <taxon>Fungi incertae sedis</taxon>
        <taxon>Mucoromycota</taxon>
        <taxon>Glomeromycotina</taxon>
        <taxon>Glomeromycetes</taxon>
        <taxon>Diversisporales</taxon>
        <taxon>Gigasporaceae</taxon>
        <taxon>Gigaspora</taxon>
    </lineage>
</organism>
<feature type="compositionally biased region" description="Basic and acidic residues" evidence="1">
    <location>
        <begin position="75"/>
        <end position="89"/>
    </location>
</feature>
<protein>
    <submittedName>
        <fullName evidence="2">12454_t:CDS:1</fullName>
    </submittedName>
</protein>
<feature type="non-terminal residue" evidence="2">
    <location>
        <position position="89"/>
    </location>
</feature>
<sequence length="89" mass="10032">MLFQQQYPAPPFFMNPLALNKAAAGYKVINQENSSPKTKLEALELVSDDDLTSDTNSYSSEVPKDKPTKRWSSSETHKLIEEAEIRNNS</sequence>
<name>A0ABN7VCC7_GIGMA</name>
<dbReference type="Proteomes" id="UP000789901">
    <property type="component" value="Unassembled WGS sequence"/>
</dbReference>
<proteinExistence type="predicted"/>
<gene>
    <name evidence="2" type="ORF">GMARGA_LOCUS16931</name>
</gene>